<protein>
    <submittedName>
        <fullName evidence="2">RxLR effector protein</fullName>
    </submittedName>
</protein>
<evidence type="ECO:0000313" key="2">
    <source>
        <dbReference type="EMBL" id="OWZ17019.1"/>
    </source>
</evidence>
<reference evidence="3" key="1">
    <citation type="submission" date="2017-03" db="EMBL/GenBank/DDBJ databases">
        <title>Phytopthora megakarya and P. palmivora, two closely related causual agents of cacao black pod achieved similar genome size and gene model numbers by different mechanisms.</title>
        <authorList>
            <person name="Ali S."/>
            <person name="Shao J."/>
            <person name="Larry D.J."/>
            <person name="Kronmiller B."/>
            <person name="Shen D."/>
            <person name="Strem M.D."/>
            <person name="Melnick R.L."/>
            <person name="Guiltinan M.J."/>
            <person name="Tyler B.M."/>
            <person name="Meinhardt L.W."/>
            <person name="Bailey B.A."/>
        </authorList>
    </citation>
    <scope>NUCLEOTIDE SEQUENCE [LARGE SCALE GENOMIC DNA]</scope>
    <source>
        <strain evidence="3">zdho120</strain>
    </source>
</reference>
<feature type="signal peptide" evidence="1">
    <location>
        <begin position="1"/>
        <end position="23"/>
    </location>
</feature>
<dbReference type="EMBL" id="NBNE01000827">
    <property type="protein sequence ID" value="OWZ17019.1"/>
    <property type="molecule type" value="Genomic_DNA"/>
</dbReference>
<proteinExistence type="predicted"/>
<keyword evidence="3" id="KW-1185">Reference proteome</keyword>
<accession>A0A225WIS8</accession>
<gene>
    <name evidence="2" type="ORF">PHMEG_0009104</name>
</gene>
<sequence length="681" mass="76555">MRRFHIVLLIAFQVCVGLSTINGERYAKNYQGVVHRLLRAYESKKESREERGITDKILLQWNKMKLEDDIAVALKNPRVGAMWKQVEKINNDKPPGEKISLVGKFMKKYGDDDVMTAIKNANELGGTNAIATKLGSDLVVNYRTIFKGAAYQGKDLDDVLTKGLGENNVLPFIAKALAKGPSKKKTEELKNLESKILMEKLQDQMKILKMDDEMKAIFSNPNLGKLTKYMKELEGRFPANQASFLRILTLKYGDDEVAKGLALATAGVENPIAKALQRQQFARWWNDEKTVDDVFKQMKIKENDLNFVDSRGLGVFEDYTLYLHQETFIGALSRLYGGESKLAWWVEKARQRGDNIGRHTRENAEALQKKLFQQWQEDGVNMINIYEKKFKVTNEAAASMGQKEVASAFKTFLSNPPVVNPTRSGRLIDSISSGKLKLNKFLVGSALKNTKKMEKLWTHVDDFNKGRIATEKITVTGSLMEKYGDDAVMAAIVKAKRAESTKEVATKLETDLVLNYATIFKGVKYQGKDIDDVLMKGFGGEKSILAIIGAAKKKPLTMTKITELNKLETKMFVKYVERQMNTNLDLPLDGGLTTILSSNYLGKLDRAITRMSSKFPDNDLSFIRVLRAKYDDQAVAKAIVDGKAAEGSTDIVKKLQRQYLKALGKEGKPTDDFVKLLNNFA</sequence>
<name>A0A225WIS8_9STRA</name>
<evidence type="ECO:0000313" key="3">
    <source>
        <dbReference type="Proteomes" id="UP000198211"/>
    </source>
</evidence>
<organism evidence="2 3">
    <name type="scientific">Phytophthora megakarya</name>
    <dbReference type="NCBI Taxonomy" id="4795"/>
    <lineage>
        <taxon>Eukaryota</taxon>
        <taxon>Sar</taxon>
        <taxon>Stramenopiles</taxon>
        <taxon>Oomycota</taxon>
        <taxon>Peronosporomycetes</taxon>
        <taxon>Peronosporales</taxon>
        <taxon>Peronosporaceae</taxon>
        <taxon>Phytophthora</taxon>
    </lineage>
</organism>
<dbReference type="AlphaFoldDB" id="A0A225WIS8"/>
<comment type="caution">
    <text evidence="2">The sequence shown here is derived from an EMBL/GenBank/DDBJ whole genome shotgun (WGS) entry which is preliminary data.</text>
</comment>
<evidence type="ECO:0000256" key="1">
    <source>
        <dbReference type="SAM" id="SignalP"/>
    </source>
</evidence>
<keyword evidence="1" id="KW-0732">Signal</keyword>
<feature type="chain" id="PRO_5012488688" evidence="1">
    <location>
        <begin position="24"/>
        <end position="681"/>
    </location>
</feature>
<dbReference type="Proteomes" id="UP000198211">
    <property type="component" value="Unassembled WGS sequence"/>
</dbReference>